<evidence type="ECO:0000256" key="2">
    <source>
        <dbReference type="ARBA" id="ARBA00016066"/>
    </source>
</evidence>
<sequence length="853" mass="91602">MAELPTPHSIAVGTLISLYSDPDSPLSALNSRCDNDDDDDDDDDRPPSTEDGDDGGSDDDDDDYYGGSRRPRSDAEWRLRLTSLLHQIVVNEDEGYVVLDYSLGGIFDYDDDHDNKDDDDDYLAVGRREDDPLLDYFMVDPIREYDEADERPPGRGEDDVGRGGTSFDDIDRYGPRGVATSLLGRGPRLDRVHAGSLGFCTEGLSTLLDRIDAAFYDGRRDGGGGRGGAGAVRRGRSSPSRALLSALRSASESVDHLMNLLDSWHALLMGTHVGYRPTMSISLDGESAFGVYLRRLCLGMEEIPFESLGRLWDALREFVAEETSSSSSSSSRRRRRDPEDAADGDGAAGDGADPRGWTVIRPSGTSSRDWLPSSPQIERIVRNACLDRDFDAPPLSWGGSRSSRSGPPRAPSSAAFGGRPRRRSRRRRFDERRLYNLLETHPECPSIHFLEFLSSLASGYRTRALESLHRYFDYAMIHERKERAERALMMQASASAAAGSEAGAGAGAGTIATTGVMGTMASGMGGITGGMTGGILNLGHQQQQQQRVGGGGGVGDLKESNVMQYAAILLAQTYYRFGYARLSLQATEEAIRVAQQSGDSECVCFANAWMAFVSSTLGGYSDGGGSAGRNSSVFTKIGGVDGCVGGGVLARNRFFRPLAPMPSTVGGRRRRRDEEEAMLLRCRARASERGLSSLAAHASLELARRLAYRRHVAGSGDGYDALVGNEGESSYECVSSLTWDSIESAGRMPALGSGGSLSTATGHGRIGHLSHHHRGASATMSLLGQPAPTDIYNMIPSEATSILPRQNIAIAGLWESTGHASLASLSSCAAMYGENGGRATVAVERCMPPFSTA</sequence>
<feature type="region of interest" description="Disordered" evidence="7">
    <location>
        <begin position="144"/>
        <end position="170"/>
    </location>
</feature>
<feature type="region of interest" description="Disordered" evidence="7">
    <location>
        <begin position="323"/>
        <end position="373"/>
    </location>
</feature>
<evidence type="ECO:0000313" key="10">
    <source>
        <dbReference type="Proteomes" id="UP001530315"/>
    </source>
</evidence>
<evidence type="ECO:0000256" key="4">
    <source>
        <dbReference type="ARBA" id="ARBA00022776"/>
    </source>
</evidence>
<feature type="region of interest" description="Disordered" evidence="7">
    <location>
        <begin position="20"/>
        <end position="71"/>
    </location>
</feature>
<feature type="compositionally biased region" description="Low complexity" evidence="7">
    <location>
        <begin position="398"/>
        <end position="415"/>
    </location>
</feature>
<keyword evidence="4" id="KW-0498">Mitosis</keyword>
<keyword evidence="3" id="KW-0132">Cell division</keyword>
<dbReference type="GO" id="GO:0051301">
    <property type="term" value="P:cell division"/>
    <property type="evidence" value="ECO:0007669"/>
    <property type="project" value="UniProtKB-KW"/>
</dbReference>
<keyword evidence="5" id="KW-0833">Ubl conjugation pathway</keyword>
<dbReference type="InterPro" id="IPR026000">
    <property type="entry name" value="Apc5_dom"/>
</dbReference>
<dbReference type="EMBL" id="JALLAZ020001484">
    <property type="protein sequence ID" value="KAL3774179.1"/>
    <property type="molecule type" value="Genomic_DNA"/>
</dbReference>
<evidence type="ECO:0000256" key="3">
    <source>
        <dbReference type="ARBA" id="ARBA00022618"/>
    </source>
</evidence>
<comment type="caution">
    <text evidence="9">The sequence shown here is derived from an EMBL/GenBank/DDBJ whole genome shotgun (WGS) entry which is preliminary data.</text>
</comment>
<reference evidence="9 10" key="1">
    <citation type="submission" date="2024-10" db="EMBL/GenBank/DDBJ databases">
        <title>Updated reference genomes for cyclostephanoid diatoms.</title>
        <authorList>
            <person name="Roberts W.R."/>
            <person name="Alverson A.J."/>
        </authorList>
    </citation>
    <scope>NUCLEOTIDE SEQUENCE [LARGE SCALE GENOMIC DNA]</scope>
    <source>
        <strain evidence="9 10">AJA276-08</strain>
    </source>
</reference>
<evidence type="ECO:0000313" key="9">
    <source>
        <dbReference type="EMBL" id="KAL3774179.1"/>
    </source>
</evidence>
<feature type="compositionally biased region" description="Basic and acidic residues" evidence="7">
    <location>
        <begin position="144"/>
        <end position="161"/>
    </location>
</feature>
<dbReference type="AlphaFoldDB" id="A0ABD3NF79"/>
<keyword evidence="6" id="KW-0131">Cell cycle</keyword>
<dbReference type="InterPro" id="IPR037679">
    <property type="entry name" value="Apc5"/>
</dbReference>
<evidence type="ECO:0000256" key="6">
    <source>
        <dbReference type="ARBA" id="ARBA00023306"/>
    </source>
</evidence>
<keyword evidence="10" id="KW-1185">Reference proteome</keyword>
<dbReference type="Proteomes" id="UP001530315">
    <property type="component" value="Unassembled WGS sequence"/>
</dbReference>
<dbReference type="PANTHER" id="PTHR12830:SF9">
    <property type="entry name" value="ANAPHASE-PROMOTING COMPLEX SUBUNIT 5"/>
    <property type="match status" value="1"/>
</dbReference>
<evidence type="ECO:0000256" key="5">
    <source>
        <dbReference type="ARBA" id="ARBA00022786"/>
    </source>
</evidence>
<feature type="domain" description="Anaphase-promoting complex subunit 5" evidence="8">
    <location>
        <begin position="448"/>
        <end position="502"/>
    </location>
</feature>
<feature type="compositionally biased region" description="Acidic residues" evidence="7">
    <location>
        <begin position="35"/>
        <end position="64"/>
    </location>
</feature>
<evidence type="ECO:0000256" key="7">
    <source>
        <dbReference type="SAM" id="MobiDB-lite"/>
    </source>
</evidence>
<dbReference type="PANTHER" id="PTHR12830">
    <property type="entry name" value="ANAPHASE-PROMOTING COMPLEX SUBUNIT 5"/>
    <property type="match status" value="1"/>
</dbReference>
<feature type="region of interest" description="Disordered" evidence="7">
    <location>
        <begin position="396"/>
        <end position="425"/>
    </location>
</feature>
<dbReference type="Pfam" id="PF12862">
    <property type="entry name" value="ANAPC5"/>
    <property type="match status" value="2"/>
</dbReference>
<evidence type="ECO:0000259" key="8">
    <source>
        <dbReference type="Pfam" id="PF12862"/>
    </source>
</evidence>
<organism evidence="9 10">
    <name type="scientific">Stephanodiscus triporus</name>
    <dbReference type="NCBI Taxonomy" id="2934178"/>
    <lineage>
        <taxon>Eukaryota</taxon>
        <taxon>Sar</taxon>
        <taxon>Stramenopiles</taxon>
        <taxon>Ochrophyta</taxon>
        <taxon>Bacillariophyta</taxon>
        <taxon>Coscinodiscophyceae</taxon>
        <taxon>Thalassiosirophycidae</taxon>
        <taxon>Stephanodiscales</taxon>
        <taxon>Stephanodiscaceae</taxon>
        <taxon>Stephanodiscus</taxon>
    </lineage>
</organism>
<feature type="domain" description="Anaphase-promoting complex subunit 5" evidence="8">
    <location>
        <begin position="558"/>
        <end position="611"/>
    </location>
</feature>
<gene>
    <name evidence="9" type="ORF">ACHAW5_008526</name>
</gene>
<comment type="similarity">
    <text evidence="1">Belongs to the APC5 family.</text>
</comment>
<proteinExistence type="inferred from homology"/>
<accession>A0ABD3NF79</accession>
<feature type="compositionally biased region" description="Polar residues" evidence="7">
    <location>
        <begin position="363"/>
        <end position="373"/>
    </location>
</feature>
<evidence type="ECO:0000256" key="1">
    <source>
        <dbReference type="ARBA" id="ARBA00007450"/>
    </source>
</evidence>
<protein>
    <recommendedName>
        <fullName evidence="2">Anaphase-promoting complex subunit 5</fullName>
    </recommendedName>
</protein>
<name>A0ABD3NF79_9STRA</name>